<dbReference type="PANTHER" id="PTHR43270:SF8">
    <property type="entry name" value="DI- AND TRIPEPTIDASE DUG2-RELATED"/>
    <property type="match status" value="1"/>
</dbReference>
<dbReference type="Gene3D" id="3.30.70.360">
    <property type="match status" value="1"/>
</dbReference>
<name>A0ABP3HL33_9LACT</name>
<dbReference type="Proteomes" id="UP001501166">
    <property type="component" value="Unassembled WGS sequence"/>
</dbReference>
<organism evidence="5 6">
    <name type="scientific">Alkalibacterium iburiense</name>
    <dbReference type="NCBI Taxonomy" id="290589"/>
    <lineage>
        <taxon>Bacteria</taxon>
        <taxon>Bacillati</taxon>
        <taxon>Bacillota</taxon>
        <taxon>Bacilli</taxon>
        <taxon>Lactobacillales</taxon>
        <taxon>Carnobacteriaceae</taxon>
        <taxon>Alkalibacterium</taxon>
    </lineage>
</organism>
<keyword evidence="2" id="KW-0479">Metal-binding</keyword>
<dbReference type="InterPro" id="IPR011650">
    <property type="entry name" value="Peptidase_M20_dimer"/>
</dbReference>
<evidence type="ECO:0000313" key="5">
    <source>
        <dbReference type="EMBL" id="GAA0371561.1"/>
    </source>
</evidence>
<dbReference type="PANTHER" id="PTHR43270">
    <property type="entry name" value="BETA-ALA-HIS DIPEPTIDASE"/>
    <property type="match status" value="1"/>
</dbReference>
<accession>A0ABP3HL33</accession>
<protein>
    <submittedName>
        <fullName evidence="5">M20/M25/M40 family metallo-hydrolase</fullName>
    </submittedName>
</protein>
<dbReference type="NCBIfam" id="NF006579">
    <property type="entry name" value="PRK09104.1"/>
    <property type="match status" value="1"/>
</dbReference>
<keyword evidence="3" id="KW-0378">Hydrolase</keyword>
<dbReference type="Pfam" id="PF07687">
    <property type="entry name" value="M20_dimer"/>
    <property type="match status" value="1"/>
</dbReference>
<keyword evidence="6" id="KW-1185">Reference proteome</keyword>
<evidence type="ECO:0000256" key="3">
    <source>
        <dbReference type="ARBA" id="ARBA00022801"/>
    </source>
</evidence>
<dbReference type="Gene3D" id="3.40.630.10">
    <property type="entry name" value="Zn peptidases"/>
    <property type="match status" value="1"/>
</dbReference>
<sequence>MIQKQFLSIVQSLDYQKESHLSILFSLLRQPSISTQNRGVRECASLLCSIMEDSGIDTKIMETKGHPVVYGEVIHPDNTLTVLFYGHYDVQPPEPLDLWKSDPFEPTIRDKKIYARGVGDNKGQLIAHVLAVGTLLKELGSLPVNVKFLFEGEEEMGSVNLASFVEENKELLQADLAYTADGPMEGEDQPSVTLGNRGILYSEIRGYGANRDNHSGNKGNIAPDPALASIHLIRSMINEKGEVLIKDFYSDIWPPTEEELAHLSTLPYHPDKTAKVIGMPTLNMSKEEYYTNLCFKPTFTIAGIESGYTGEGTKTIIPSHATVKLDIRLAPGQDPELIYSLLKEHVAHFPSDCQFTIEKLSAVKPSKTSLHHPLVQEVIEAVHIAYDKKPVVLPALGGTGPMYVFTDILNIPSVTVPYANVDEDNHAPNENMGLKEFFNGIRATCSTILRLGELTHSQTSLERNESQTYK</sequence>
<proteinExistence type="predicted"/>
<reference evidence="6" key="1">
    <citation type="journal article" date="2019" name="Int. J. Syst. Evol. Microbiol.">
        <title>The Global Catalogue of Microorganisms (GCM) 10K type strain sequencing project: providing services to taxonomists for standard genome sequencing and annotation.</title>
        <authorList>
            <consortium name="The Broad Institute Genomics Platform"/>
            <consortium name="The Broad Institute Genome Sequencing Center for Infectious Disease"/>
            <person name="Wu L."/>
            <person name="Ma J."/>
        </authorList>
    </citation>
    <scope>NUCLEOTIDE SEQUENCE [LARGE SCALE GENOMIC DNA]</scope>
    <source>
        <strain evidence="6">JCM 12662</strain>
    </source>
</reference>
<dbReference type="EMBL" id="BAAACW010000164">
    <property type="protein sequence ID" value="GAA0371561.1"/>
    <property type="molecule type" value="Genomic_DNA"/>
</dbReference>
<keyword evidence="1" id="KW-0645">Protease</keyword>
<evidence type="ECO:0000256" key="2">
    <source>
        <dbReference type="ARBA" id="ARBA00022723"/>
    </source>
</evidence>
<dbReference type="InterPro" id="IPR051458">
    <property type="entry name" value="Cyt/Met_Dipeptidase"/>
</dbReference>
<dbReference type="RefSeq" id="WP_343756881.1">
    <property type="nucleotide sequence ID" value="NZ_BAAACW010000164.1"/>
</dbReference>
<gene>
    <name evidence="5" type="ORF">GCM10008932_23600</name>
</gene>
<evidence type="ECO:0000313" key="6">
    <source>
        <dbReference type="Proteomes" id="UP001501166"/>
    </source>
</evidence>
<dbReference type="SUPFAM" id="SSF53187">
    <property type="entry name" value="Zn-dependent exopeptidases"/>
    <property type="match status" value="1"/>
</dbReference>
<evidence type="ECO:0000259" key="4">
    <source>
        <dbReference type="Pfam" id="PF07687"/>
    </source>
</evidence>
<feature type="domain" description="Peptidase M20 dimerisation" evidence="4">
    <location>
        <begin position="195"/>
        <end position="347"/>
    </location>
</feature>
<dbReference type="InterPro" id="IPR002933">
    <property type="entry name" value="Peptidase_M20"/>
</dbReference>
<comment type="caution">
    <text evidence="5">The sequence shown here is derived from an EMBL/GenBank/DDBJ whole genome shotgun (WGS) entry which is preliminary data.</text>
</comment>
<evidence type="ECO:0000256" key="1">
    <source>
        <dbReference type="ARBA" id="ARBA00022670"/>
    </source>
</evidence>
<dbReference type="NCBIfam" id="NF005034">
    <property type="entry name" value="PRK06446.1"/>
    <property type="match status" value="1"/>
</dbReference>
<dbReference type="Pfam" id="PF01546">
    <property type="entry name" value="Peptidase_M20"/>
    <property type="match status" value="1"/>
</dbReference>